<proteinExistence type="predicted"/>
<dbReference type="EMBL" id="MU003497">
    <property type="protein sequence ID" value="KAF2474964.1"/>
    <property type="molecule type" value="Genomic_DNA"/>
</dbReference>
<name>A0ACB6R6P0_9PLEO</name>
<sequence length="417" mass="44723">MKTSFGFLAFALTGSQAAYSGDIVQYWVEQTANLVNGTVIGGLQSPPSAWGPAIVHGAIYLAATKAQSGSLAYQQLAVSHAAHNSLIWWFHGTRNYAATSAALKTILSSIGLAANSTEGSAAVKIGQDAARTAITARAGDKINDFVDYTYAPSSPGVYQAIVGGAPLPDTPQARFVTLFANTGDVSQFKTADPPGTTDPGYEELLEYVTVQGDRNSTVRTKFNTDTAYFWRENSLILWPRIANAVIGNSLATNVTKSAKFYAQLHYALANAGVAGWAIKYKYNAWRPVTALRYNATVWLPSGHDVSNQTWLPLLHPTPSHPDYVSTHATFGGAASQVIRSFLGTDHINVTVSSNVTIDNVGVITRHYTNLTYTATENGDSRVFGGIHFPFASAAGIKLGTEVALATLKSFDLNWDRF</sequence>
<keyword evidence="2" id="KW-1185">Reference proteome</keyword>
<gene>
    <name evidence="1" type="ORF">BDR25DRAFT_340602</name>
</gene>
<evidence type="ECO:0000313" key="2">
    <source>
        <dbReference type="Proteomes" id="UP000799755"/>
    </source>
</evidence>
<evidence type="ECO:0000313" key="1">
    <source>
        <dbReference type="EMBL" id="KAF2474964.1"/>
    </source>
</evidence>
<reference evidence="1" key="1">
    <citation type="journal article" date="2020" name="Stud. Mycol.">
        <title>101 Dothideomycetes genomes: a test case for predicting lifestyles and emergence of pathogens.</title>
        <authorList>
            <person name="Haridas S."/>
            <person name="Albert R."/>
            <person name="Binder M."/>
            <person name="Bloem J."/>
            <person name="Labutti K."/>
            <person name="Salamov A."/>
            <person name="Andreopoulos B."/>
            <person name="Baker S."/>
            <person name="Barry K."/>
            <person name="Bills G."/>
            <person name="Bluhm B."/>
            <person name="Cannon C."/>
            <person name="Castanera R."/>
            <person name="Culley D."/>
            <person name="Daum C."/>
            <person name="Ezra D."/>
            <person name="Gonzalez J."/>
            <person name="Henrissat B."/>
            <person name="Kuo A."/>
            <person name="Liang C."/>
            <person name="Lipzen A."/>
            <person name="Lutzoni F."/>
            <person name="Magnuson J."/>
            <person name="Mondo S."/>
            <person name="Nolan M."/>
            <person name="Ohm R."/>
            <person name="Pangilinan J."/>
            <person name="Park H.-J."/>
            <person name="Ramirez L."/>
            <person name="Alfaro M."/>
            <person name="Sun H."/>
            <person name="Tritt A."/>
            <person name="Yoshinaga Y."/>
            <person name="Zwiers L.-H."/>
            <person name="Turgeon B."/>
            <person name="Goodwin S."/>
            <person name="Spatafora J."/>
            <person name="Crous P."/>
            <person name="Grigoriev I."/>
        </authorList>
    </citation>
    <scope>NUCLEOTIDE SEQUENCE</scope>
    <source>
        <strain evidence="1">ATCC 200398</strain>
    </source>
</reference>
<comment type="caution">
    <text evidence="1">The sequence shown here is derived from an EMBL/GenBank/DDBJ whole genome shotgun (WGS) entry which is preliminary data.</text>
</comment>
<organism evidence="1 2">
    <name type="scientific">Lindgomyces ingoldianus</name>
    <dbReference type="NCBI Taxonomy" id="673940"/>
    <lineage>
        <taxon>Eukaryota</taxon>
        <taxon>Fungi</taxon>
        <taxon>Dikarya</taxon>
        <taxon>Ascomycota</taxon>
        <taxon>Pezizomycotina</taxon>
        <taxon>Dothideomycetes</taxon>
        <taxon>Pleosporomycetidae</taxon>
        <taxon>Pleosporales</taxon>
        <taxon>Lindgomycetaceae</taxon>
        <taxon>Lindgomyces</taxon>
    </lineage>
</organism>
<accession>A0ACB6R6P0</accession>
<dbReference type="Proteomes" id="UP000799755">
    <property type="component" value="Unassembled WGS sequence"/>
</dbReference>
<protein>
    <submittedName>
        <fullName evidence="1">Acid phosphatase/Vanadium-dependent haloperoxidase</fullName>
    </submittedName>
</protein>